<name>A0A514D212_9VIRU</name>
<accession>A0A514D212</accession>
<evidence type="ECO:0000313" key="1">
    <source>
        <dbReference type="EMBL" id="QDH87642.1"/>
    </source>
</evidence>
<dbReference type="EMBL" id="MN033522">
    <property type="protein sequence ID" value="QDH87642.1"/>
    <property type="molecule type" value="Genomic_RNA"/>
</dbReference>
<protein>
    <submittedName>
        <fullName evidence="1">Uncharacterized protein</fullName>
    </submittedName>
</protein>
<reference evidence="1" key="1">
    <citation type="submission" date="2019-05" db="EMBL/GenBank/DDBJ databases">
        <title>Metatranscriptomic reconstruction reveals RNA viruses with the potential to shape carbon cycling in soil.</title>
        <authorList>
            <person name="Starr E.P."/>
            <person name="Nuccio E."/>
            <person name="Pett-Ridge J."/>
            <person name="Banfield J.F."/>
            <person name="Firestone M.K."/>
        </authorList>
    </citation>
    <scope>NUCLEOTIDE SEQUENCE</scope>
    <source>
        <strain evidence="1">H2_Bulk_35_scaffold_999</strain>
    </source>
</reference>
<gene>
    <name evidence="1" type="ORF">H2Bulk35999_000002</name>
</gene>
<sequence>MSLDPGDGISPRMRRNIYAVRVANAAWAAQGPSFRTRYMMEEIDVDEPIILDFVDGDRLTMWELMDRLPPDLRLRVEHY</sequence>
<organism evidence="1">
    <name type="scientific">Leviviridae sp</name>
    <dbReference type="NCBI Taxonomy" id="2027243"/>
    <lineage>
        <taxon>Viruses</taxon>
        <taxon>Riboviria</taxon>
        <taxon>Orthornavirae</taxon>
        <taxon>Lenarviricota</taxon>
        <taxon>Leviviricetes</taxon>
        <taxon>Norzivirales</taxon>
        <taxon>Fiersviridae</taxon>
    </lineage>
</organism>
<proteinExistence type="predicted"/>